<dbReference type="Proteomes" id="UP000824120">
    <property type="component" value="Chromosome 8"/>
</dbReference>
<sequence length="387" mass="44913">LRLCLRKITRKHIAHSMKENTDDVQSTPSEVFPVWMTRLVKRTLEEQFILLSAKKPRISKSKSSSQTETIDIPDDPSESKKTKKGKKKVSSNAHKKQRILNFTRRSMIRGRVITGFGGAEIRELLSILHAQGWTDLFPQGNIRRKMGKDETRQFYINATRGKHINLTLDIVAQMLGVPNTRWFRYVKRIWSPLDGLPSAFDIVRKFLNDPTVEDYSRVDKWDMLPLHRLLFDMVHKIILPRKQKCTEANYLDLTLMELLLLRHPINLPQLMLFHIHSICVEDNKLHALGYGFWLGEIFEYLKVPVKVWEVQTTKDVLSIVNHADVHAPWRGANALMQRLRAQLTLKDEKITALRVSHNVAMDQLHVSYGLEHARLVEENAKLKEDLA</sequence>
<evidence type="ECO:0000313" key="3">
    <source>
        <dbReference type="Proteomes" id="UP000824120"/>
    </source>
</evidence>
<comment type="caution">
    <text evidence="2">The sequence shown here is derived from an EMBL/GenBank/DDBJ whole genome shotgun (WGS) entry which is preliminary data.</text>
</comment>
<dbReference type="OrthoDB" id="1227218at2759"/>
<feature type="compositionally biased region" description="Basic residues" evidence="1">
    <location>
        <begin position="81"/>
        <end position="96"/>
    </location>
</feature>
<organism evidence="2 3">
    <name type="scientific">Solanum commersonii</name>
    <name type="common">Commerson's wild potato</name>
    <name type="synonym">Commerson's nightshade</name>
    <dbReference type="NCBI Taxonomy" id="4109"/>
    <lineage>
        <taxon>Eukaryota</taxon>
        <taxon>Viridiplantae</taxon>
        <taxon>Streptophyta</taxon>
        <taxon>Embryophyta</taxon>
        <taxon>Tracheophyta</taxon>
        <taxon>Spermatophyta</taxon>
        <taxon>Magnoliopsida</taxon>
        <taxon>eudicotyledons</taxon>
        <taxon>Gunneridae</taxon>
        <taxon>Pentapetalae</taxon>
        <taxon>asterids</taxon>
        <taxon>lamiids</taxon>
        <taxon>Solanales</taxon>
        <taxon>Solanaceae</taxon>
        <taxon>Solanoideae</taxon>
        <taxon>Solaneae</taxon>
        <taxon>Solanum</taxon>
    </lineage>
</organism>
<protein>
    <submittedName>
        <fullName evidence="2">Uncharacterized protein</fullName>
    </submittedName>
</protein>
<dbReference type="AlphaFoldDB" id="A0A9J5XN30"/>
<feature type="non-terminal residue" evidence="2">
    <location>
        <position position="387"/>
    </location>
</feature>
<dbReference type="EMBL" id="JACXVP010000008">
    <property type="protein sequence ID" value="KAG5589643.1"/>
    <property type="molecule type" value="Genomic_DNA"/>
</dbReference>
<accession>A0A9J5XN30</accession>
<gene>
    <name evidence="2" type="ORF">H5410_040157</name>
</gene>
<feature type="non-terminal residue" evidence="2">
    <location>
        <position position="1"/>
    </location>
</feature>
<evidence type="ECO:0000256" key="1">
    <source>
        <dbReference type="SAM" id="MobiDB-lite"/>
    </source>
</evidence>
<evidence type="ECO:0000313" key="2">
    <source>
        <dbReference type="EMBL" id="KAG5589643.1"/>
    </source>
</evidence>
<name>A0A9J5XN30_SOLCO</name>
<proteinExistence type="predicted"/>
<keyword evidence="3" id="KW-1185">Reference proteome</keyword>
<reference evidence="2 3" key="1">
    <citation type="submission" date="2020-09" db="EMBL/GenBank/DDBJ databases">
        <title>De no assembly of potato wild relative species, Solanum commersonii.</title>
        <authorList>
            <person name="Cho K."/>
        </authorList>
    </citation>
    <scope>NUCLEOTIDE SEQUENCE [LARGE SCALE GENOMIC DNA]</scope>
    <source>
        <strain evidence="2">LZ3.2</strain>
        <tissue evidence="2">Leaf</tissue>
    </source>
</reference>
<feature type="region of interest" description="Disordered" evidence="1">
    <location>
        <begin position="60"/>
        <end position="96"/>
    </location>
</feature>